<feature type="chain" id="PRO_5037495294" evidence="2">
    <location>
        <begin position="17"/>
        <end position="402"/>
    </location>
</feature>
<dbReference type="InterPro" id="IPR036465">
    <property type="entry name" value="vWFA_dom_sf"/>
</dbReference>
<feature type="domain" description="VWFA" evidence="3">
    <location>
        <begin position="215"/>
        <end position="386"/>
    </location>
</feature>
<dbReference type="WBParaSite" id="sdigi.contig75.g3699.t1">
    <property type="protein sequence ID" value="sdigi.contig75.g3699.t1"/>
    <property type="gene ID" value="sdigi.contig75.g3699"/>
</dbReference>
<keyword evidence="4" id="KW-1185">Reference proteome</keyword>
<dbReference type="Pfam" id="PF00092">
    <property type="entry name" value="VWA"/>
    <property type="match status" value="1"/>
</dbReference>
<feature type="compositionally biased region" description="Low complexity" evidence="1">
    <location>
        <begin position="120"/>
        <end position="180"/>
    </location>
</feature>
<feature type="region of interest" description="Disordered" evidence="1">
    <location>
        <begin position="19"/>
        <end position="61"/>
    </location>
</feature>
<feature type="compositionally biased region" description="Low complexity" evidence="1">
    <location>
        <begin position="84"/>
        <end position="107"/>
    </location>
</feature>
<dbReference type="PANTHER" id="PTHR24020">
    <property type="entry name" value="COLLAGEN ALPHA"/>
    <property type="match status" value="1"/>
</dbReference>
<dbReference type="PANTHER" id="PTHR24020:SF84">
    <property type="entry name" value="VWFA DOMAIN-CONTAINING PROTEIN"/>
    <property type="match status" value="1"/>
</dbReference>
<accession>A0A915Q4S9</accession>
<feature type="signal peptide" evidence="2">
    <location>
        <begin position="1"/>
        <end position="16"/>
    </location>
</feature>
<dbReference type="SMART" id="SM00327">
    <property type="entry name" value="VWA"/>
    <property type="match status" value="1"/>
</dbReference>
<protein>
    <submittedName>
        <fullName evidence="5">VWFA domain-containing protein</fullName>
    </submittedName>
</protein>
<evidence type="ECO:0000313" key="5">
    <source>
        <dbReference type="WBParaSite" id="sdigi.contig75.g3699.t1"/>
    </source>
</evidence>
<dbReference type="InterPro" id="IPR002035">
    <property type="entry name" value="VWF_A"/>
</dbReference>
<proteinExistence type="predicted"/>
<name>A0A915Q4S9_9BILA</name>
<dbReference type="InterPro" id="IPR050525">
    <property type="entry name" value="ECM_Assembly_Org"/>
</dbReference>
<reference evidence="5" key="1">
    <citation type="submission" date="2022-11" db="UniProtKB">
        <authorList>
            <consortium name="WormBaseParasite"/>
        </authorList>
    </citation>
    <scope>IDENTIFICATION</scope>
</reference>
<dbReference type="PROSITE" id="PS50234">
    <property type="entry name" value="VWFA"/>
    <property type="match status" value="1"/>
</dbReference>
<dbReference type="SUPFAM" id="SSF53300">
    <property type="entry name" value="vWA-like"/>
    <property type="match status" value="1"/>
</dbReference>
<feature type="compositionally biased region" description="Polar residues" evidence="1">
    <location>
        <begin position="34"/>
        <end position="61"/>
    </location>
</feature>
<evidence type="ECO:0000256" key="2">
    <source>
        <dbReference type="SAM" id="SignalP"/>
    </source>
</evidence>
<feature type="region of interest" description="Disordered" evidence="1">
    <location>
        <begin position="80"/>
        <end position="180"/>
    </location>
</feature>
<feature type="compositionally biased region" description="Polar residues" evidence="1">
    <location>
        <begin position="108"/>
        <end position="119"/>
    </location>
</feature>
<dbReference type="AlphaFoldDB" id="A0A915Q4S9"/>
<sequence length="402" mass="44377">MIKLLLVAVASTVCKAQYGDVAPPAPVPPLNYGSEETSNTNKASSPENGYENPTEQITQPQVTVAPDHVVGNVTCRVPVETQELPQQSSIPISSTTRSSPKPSKLPSFSQRPTTSPSRPQTLSTTKATQQTTRRPTQTTVTTRSRTASSRRPGSVLTTRPTQTTARITSKQTSAAPRTTRLPTTPATEVIQPDKETTRRPEIRPVSSADCTKTFDTLFVVDSTSSVRHFFDDHLMYIVETIKMILPDNDNETRIGLIEYSSPLRRQVKIPFASHGNRTEIIEMIKKLPFFAGITATGAALKLALEVLQERRPNVLTNVVVLTDGFSYDYVDEAATMLHRLPNVRTFTATVTDSWREYELETIAGDPKKVFKGKDSVRDLARALTSCDSTVRVRGSRRSNVFK</sequence>
<evidence type="ECO:0000313" key="4">
    <source>
        <dbReference type="Proteomes" id="UP000887581"/>
    </source>
</evidence>
<evidence type="ECO:0000259" key="3">
    <source>
        <dbReference type="PROSITE" id="PS50234"/>
    </source>
</evidence>
<dbReference type="Proteomes" id="UP000887581">
    <property type="component" value="Unplaced"/>
</dbReference>
<dbReference type="Gene3D" id="3.40.50.410">
    <property type="entry name" value="von Willebrand factor, type A domain"/>
    <property type="match status" value="1"/>
</dbReference>
<organism evidence="4 5">
    <name type="scientific">Setaria digitata</name>
    <dbReference type="NCBI Taxonomy" id="48799"/>
    <lineage>
        <taxon>Eukaryota</taxon>
        <taxon>Metazoa</taxon>
        <taxon>Ecdysozoa</taxon>
        <taxon>Nematoda</taxon>
        <taxon>Chromadorea</taxon>
        <taxon>Rhabditida</taxon>
        <taxon>Spirurina</taxon>
        <taxon>Spiruromorpha</taxon>
        <taxon>Filarioidea</taxon>
        <taxon>Setariidae</taxon>
        <taxon>Setaria</taxon>
    </lineage>
</organism>
<keyword evidence="2" id="KW-0732">Signal</keyword>
<evidence type="ECO:0000256" key="1">
    <source>
        <dbReference type="SAM" id="MobiDB-lite"/>
    </source>
</evidence>